<dbReference type="AlphaFoldDB" id="A0A1R1JQT0"/>
<dbReference type="RefSeq" id="WP_076413826.1">
    <property type="nucleotide sequence ID" value="NZ_AP028040.1"/>
</dbReference>
<dbReference type="EMBL" id="MJMN01000024">
    <property type="protein sequence ID" value="OMG83421.1"/>
    <property type="molecule type" value="Genomic_DNA"/>
</dbReference>
<accession>A0A1R1JQT0</accession>
<dbReference type="OrthoDB" id="2808696at2"/>
<reference evidence="1 2" key="1">
    <citation type="submission" date="2016-09" db="EMBL/GenBank/DDBJ databases">
        <title>Phylogenomics of Achromobacter.</title>
        <authorList>
            <person name="Jeukens J."/>
            <person name="Freschi L."/>
            <person name="Vincent A.T."/>
            <person name="Emond-Rheault J.-G."/>
            <person name="Kukavica-Ibrulj I."/>
            <person name="Charette S.J."/>
            <person name="Levesque R.C."/>
        </authorList>
    </citation>
    <scope>NUCLEOTIDE SEQUENCE [LARGE SCALE GENOMIC DNA]</scope>
    <source>
        <strain evidence="1 2">AUS488</strain>
    </source>
</reference>
<dbReference type="InterPro" id="IPR025534">
    <property type="entry name" value="DUF4420"/>
</dbReference>
<comment type="caution">
    <text evidence="1">The sequence shown here is derived from an EMBL/GenBank/DDBJ whole genome shotgun (WGS) entry which is preliminary data.</text>
</comment>
<organism evidence="1 2">
    <name type="scientific">Alcaligenes xylosoxydans xylosoxydans</name>
    <name type="common">Achromobacter xylosoxidans</name>
    <dbReference type="NCBI Taxonomy" id="85698"/>
    <lineage>
        <taxon>Bacteria</taxon>
        <taxon>Pseudomonadati</taxon>
        <taxon>Pseudomonadota</taxon>
        <taxon>Betaproteobacteria</taxon>
        <taxon>Burkholderiales</taxon>
        <taxon>Alcaligenaceae</taxon>
        <taxon>Achromobacter</taxon>
    </lineage>
</organism>
<name>A0A1R1JQT0_ALCXX</name>
<sequence>MTTRIETIWEEEARKAETLPIEADAFRLIRLDEKQAHDIYAGLDDGLHAILGLGVSSRPPAIVLESDAFDYFRRQRADGAWLLVLRLKRRGLESVFGRLCQDLVDSASLVKAEDAVVALFVERLRLWERLFSGSDDGLLPKHKIRGLVGELLVLERLLVAQTASIGELVESWVGPLSADQDFCLADRSIEVKAINPGVRSVGISSLRQLAAPVPLTLTLITLGTSVANFTEAVCLNSLVDRLEARIAAEPAALSIFKERLLAAGYVDQWCYGEDWFVAVREDSFAVTAGFPRLVPSDVVSAITGATYELDIAALSGYRVEFPAA</sequence>
<gene>
    <name evidence="1" type="ORF">BIZ92_11950</name>
</gene>
<evidence type="ECO:0008006" key="3">
    <source>
        <dbReference type="Google" id="ProtNLM"/>
    </source>
</evidence>
<evidence type="ECO:0000313" key="1">
    <source>
        <dbReference type="EMBL" id="OMG83421.1"/>
    </source>
</evidence>
<evidence type="ECO:0000313" key="2">
    <source>
        <dbReference type="Proteomes" id="UP000187251"/>
    </source>
</evidence>
<dbReference type="Proteomes" id="UP000187251">
    <property type="component" value="Unassembled WGS sequence"/>
</dbReference>
<dbReference type="Pfam" id="PF14390">
    <property type="entry name" value="DUF4420"/>
    <property type="match status" value="1"/>
</dbReference>
<protein>
    <recommendedName>
        <fullName evidence="3">PD-(D/E)XK motif protein</fullName>
    </recommendedName>
</protein>
<proteinExistence type="predicted"/>